<evidence type="ECO:0000256" key="1">
    <source>
        <dbReference type="SAM" id="SignalP"/>
    </source>
</evidence>
<keyword evidence="3" id="KW-1185">Reference proteome</keyword>
<gene>
    <name evidence="2" type="ORF">MAR_010312</name>
</gene>
<evidence type="ECO:0000313" key="3">
    <source>
        <dbReference type="Proteomes" id="UP001164746"/>
    </source>
</evidence>
<organism evidence="2 3">
    <name type="scientific">Mya arenaria</name>
    <name type="common">Soft-shell clam</name>
    <dbReference type="NCBI Taxonomy" id="6604"/>
    <lineage>
        <taxon>Eukaryota</taxon>
        <taxon>Metazoa</taxon>
        <taxon>Spiralia</taxon>
        <taxon>Lophotrochozoa</taxon>
        <taxon>Mollusca</taxon>
        <taxon>Bivalvia</taxon>
        <taxon>Autobranchia</taxon>
        <taxon>Heteroconchia</taxon>
        <taxon>Euheterodonta</taxon>
        <taxon>Imparidentia</taxon>
        <taxon>Neoheterodontei</taxon>
        <taxon>Myida</taxon>
        <taxon>Myoidea</taxon>
        <taxon>Myidae</taxon>
        <taxon>Mya</taxon>
    </lineage>
</organism>
<feature type="signal peptide" evidence="1">
    <location>
        <begin position="1"/>
        <end position="18"/>
    </location>
</feature>
<feature type="chain" id="PRO_5047351744" evidence="1">
    <location>
        <begin position="19"/>
        <end position="72"/>
    </location>
</feature>
<evidence type="ECO:0000313" key="2">
    <source>
        <dbReference type="EMBL" id="WAR03754.1"/>
    </source>
</evidence>
<reference evidence="2" key="1">
    <citation type="submission" date="2022-11" db="EMBL/GenBank/DDBJ databases">
        <title>Centuries of genome instability and evolution in soft-shell clam transmissible cancer (bioRxiv).</title>
        <authorList>
            <person name="Hart S.F.M."/>
            <person name="Yonemitsu M.A."/>
            <person name="Giersch R.M."/>
            <person name="Beal B.F."/>
            <person name="Arriagada G."/>
            <person name="Davis B.W."/>
            <person name="Ostrander E.A."/>
            <person name="Goff S.P."/>
            <person name="Metzger M.J."/>
        </authorList>
    </citation>
    <scope>NUCLEOTIDE SEQUENCE</scope>
    <source>
        <strain evidence="2">MELC-2E11</strain>
        <tissue evidence="2">Siphon/mantle</tissue>
    </source>
</reference>
<name>A0ABY7E5R3_MYAAR</name>
<dbReference type="EMBL" id="CP111015">
    <property type="protein sequence ID" value="WAR03754.1"/>
    <property type="molecule type" value="Genomic_DNA"/>
</dbReference>
<sequence length="72" mass="8067">MLSEQPLLFLPLLPVFLPQEGGPPHDQHTPGTYLTTQECKHVLAVRLCEAMGGVRELDVTNQEITNMLKQLE</sequence>
<protein>
    <submittedName>
        <fullName evidence="2">Uncharacterized protein</fullName>
    </submittedName>
</protein>
<accession>A0ABY7E5R3</accession>
<dbReference type="Proteomes" id="UP001164746">
    <property type="component" value="Chromosome 4"/>
</dbReference>
<keyword evidence="1" id="KW-0732">Signal</keyword>
<proteinExistence type="predicted"/>